<dbReference type="Pfam" id="PF00892">
    <property type="entry name" value="EamA"/>
    <property type="match status" value="2"/>
</dbReference>
<comment type="caution">
    <text evidence="8">The sequence shown here is derived from an EMBL/GenBank/DDBJ whole genome shotgun (WGS) entry which is preliminary data.</text>
</comment>
<dbReference type="eggNOG" id="COG0697">
    <property type="taxonomic scope" value="Bacteria"/>
</dbReference>
<feature type="domain" description="EamA" evidence="7">
    <location>
        <begin position="152"/>
        <end position="287"/>
    </location>
</feature>
<dbReference type="PATRIC" id="fig|1125725.3.peg.1069"/>
<dbReference type="STRING" id="1125725.HMPREF1325_0305"/>
<protein>
    <submittedName>
        <fullName evidence="8">EamA-like transporter family protein</fullName>
    </submittedName>
</protein>
<dbReference type="OrthoDB" id="9804865at2"/>
<accession>U2MTW9</accession>
<evidence type="ECO:0000313" key="9">
    <source>
        <dbReference type="EMBL" id="ERK05075.1"/>
    </source>
</evidence>
<keyword evidence="11" id="KW-1185">Reference proteome</keyword>
<keyword evidence="4 6" id="KW-1133">Transmembrane helix</keyword>
<dbReference type="GO" id="GO:0005886">
    <property type="term" value="C:plasma membrane"/>
    <property type="evidence" value="ECO:0007669"/>
    <property type="project" value="UniProtKB-SubCell"/>
</dbReference>
<evidence type="ECO:0000256" key="5">
    <source>
        <dbReference type="ARBA" id="ARBA00023136"/>
    </source>
</evidence>
<dbReference type="InterPro" id="IPR051258">
    <property type="entry name" value="Diverse_Substrate_Transporter"/>
</dbReference>
<name>U2MTW9_TRESO</name>
<dbReference type="RefSeq" id="WP_021330106.1">
    <property type="nucleotide sequence ID" value="NZ_AUZJ01000022.1"/>
</dbReference>
<evidence type="ECO:0000256" key="1">
    <source>
        <dbReference type="ARBA" id="ARBA00004651"/>
    </source>
</evidence>
<dbReference type="InterPro" id="IPR000620">
    <property type="entry name" value="EamA_dom"/>
</dbReference>
<feature type="transmembrane region" description="Helical" evidence="6">
    <location>
        <begin position="272"/>
        <end position="290"/>
    </location>
</feature>
<organism evidence="8 10">
    <name type="scientific">Treponema socranskii subsp. socranskii VPI DR56BR1116 = ATCC 35536</name>
    <dbReference type="NCBI Taxonomy" id="1125725"/>
    <lineage>
        <taxon>Bacteria</taxon>
        <taxon>Pseudomonadati</taxon>
        <taxon>Spirochaetota</taxon>
        <taxon>Spirochaetia</taxon>
        <taxon>Spirochaetales</taxon>
        <taxon>Treponemataceae</taxon>
        <taxon>Treponema</taxon>
    </lineage>
</organism>
<gene>
    <name evidence="9" type="ORF">HMPREF0860_2581</name>
    <name evidence="8" type="ORF">HMPREF1325_0305</name>
</gene>
<keyword evidence="5 6" id="KW-0472">Membrane</keyword>
<dbReference type="PROSITE" id="PS51257">
    <property type="entry name" value="PROKAR_LIPOPROTEIN"/>
    <property type="match status" value="1"/>
</dbReference>
<feature type="transmembrane region" description="Helical" evidence="6">
    <location>
        <begin position="147"/>
        <end position="169"/>
    </location>
</feature>
<evidence type="ECO:0000313" key="11">
    <source>
        <dbReference type="Proteomes" id="UP000016646"/>
    </source>
</evidence>
<feature type="transmembrane region" description="Helical" evidence="6">
    <location>
        <begin position="97"/>
        <end position="116"/>
    </location>
</feature>
<evidence type="ECO:0000256" key="2">
    <source>
        <dbReference type="ARBA" id="ARBA00022475"/>
    </source>
</evidence>
<evidence type="ECO:0000256" key="3">
    <source>
        <dbReference type="ARBA" id="ARBA00022692"/>
    </source>
</evidence>
<proteinExistence type="predicted"/>
<dbReference type="PANTHER" id="PTHR42920:SF5">
    <property type="entry name" value="EAMA DOMAIN-CONTAINING PROTEIN"/>
    <property type="match status" value="1"/>
</dbReference>
<dbReference type="Proteomes" id="UP000016412">
    <property type="component" value="Unassembled WGS sequence"/>
</dbReference>
<evidence type="ECO:0000313" key="8">
    <source>
        <dbReference type="EMBL" id="ERF60944.1"/>
    </source>
</evidence>
<evidence type="ECO:0000256" key="4">
    <source>
        <dbReference type="ARBA" id="ARBA00022989"/>
    </source>
</evidence>
<feature type="transmembrane region" description="Helical" evidence="6">
    <location>
        <begin position="34"/>
        <end position="55"/>
    </location>
</feature>
<comment type="subcellular location">
    <subcellularLocation>
        <location evidence="1">Cell membrane</location>
        <topology evidence="1">Multi-pass membrane protein</topology>
    </subcellularLocation>
</comment>
<sequence length="300" mass="32923">MREKSVSFFAGAGLLLAACIWGFAFVVVKDSLDYIGAIYMLAFRFSIAAAALALIFVRSLKLLNASYWKRGAILGALLFFAYALQTVGCDYTTAGKNAFLTTVYVMLVPLFGWPLYKKFPGGHVFAAAAISLLGIGLLALSKSESSLLSINFGDALTLGCGVFYALHILYTAKCNIRYDPIVLTVLQFFFAAVFSWIGAFLFDGAFPVAAVKNTRVIVSMLYLGLFSTMISFALQNVGLKYVRSSFAALLLSFESVFGVLFSTVLLHERLTLRMIAGCTLIFFAVILAETKFDFRPKERR</sequence>
<dbReference type="EMBL" id="AUZJ01000022">
    <property type="protein sequence ID" value="ERF60944.1"/>
    <property type="molecule type" value="Genomic_DNA"/>
</dbReference>
<feature type="transmembrane region" description="Helical" evidence="6">
    <location>
        <begin position="246"/>
        <end position="266"/>
    </location>
</feature>
<evidence type="ECO:0000256" key="6">
    <source>
        <dbReference type="SAM" id="Phobius"/>
    </source>
</evidence>
<keyword evidence="3 6" id="KW-0812">Transmembrane</keyword>
<dbReference type="SUPFAM" id="SSF103481">
    <property type="entry name" value="Multidrug resistance efflux transporter EmrE"/>
    <property type="match status" value="2"/>
</dbReference>
<feature type="transmembrane region" description="Helical" evidence="6">
    <location>
        <begin position="123"/>
        <end position="141"/>
    </location>
</feature>
<dbReference type="Proteomes" id="UP000016646">
    <property type="component" value="Unassembled WGS sequence"/>
</dbReference>
<dbReference type="InterPro" id="IPR037185">
    <property type="entry name" value="EmrE-like"/>
</dbReference>
<dbReference type="PANTHER" id="PTHR42920">
    <property type="entry name" value="OS03G0707200 PROTEIN-RELATED"/>
    <property type="match status" value="1"/>
</dbReference>
<reference evidence="10 11" key="1">
    <citation type="submission" date="2013-08" db="EMBL/GenBank/DDBJ databases">
        <authorList>
            <person name="Durkin A.S."/>
            <person name="Haft D.R."/>
            <person name="McCorrison J."/>
            <person name="Torralba M."/>
            <person name="Gillis M."/>
            <person name="Haft D.H."/>
            <person name="Methe B."/>
            <person name="Sutton G."/>
            <person name="Nelson K.E."/>
        </authorList>
    </citation>
    <scope>NUCLEOTIDE SEQUENCE [LARGE SCALE GENOMIC DNA]</scope>
    <source>
        <strain evidence="9 11">ATCC 35536</strain>
        <strain evidence="8 10">VPI DR56BR1116</strain>
    </source>
</reference>
<dbReference type="EMBL" id="AVQI01000003">
    <property type="protein sequence ID" value="ERK05075.1"/>
    <property type="molecule type" value="Genomic_DNA"/>
</dbReference>
<feature type="transmembrane region" description="Helical" evidence="6">
    <location>
        <begin position="181"/>
        <end position="202"/>
    </location>
</feature>
<keyword evidence="2" id="KW-1003">Cell membrane</keyword>
<feature type="domain" description="EamA" evidence="7">
    <location>
        <begin position="14"/>
        <end position="138"/>
    </location>
</feature>
<feature type="transmembrane region" description="Helical" evidence="6">
    <location>
        <begin position="7"/>
        <end position="28"/>
    </location>
</feature>
<evidence type="ECO:0000259" key="7">
    <source>
        <dbReference type="Pfam" id="PF00892"/>
    </source>
</evidence>
<feature type="transmembrane region" description="Helical" evidence="6">
    <location>
        <begin position="214"/>
        <end position="234"/>
    </location>
</feature>
<dbReference type="AlphaFoldDB" id="U2MTW9"/>
<feature type="transmembrane region" description="Helical" evidence="6">
    <location>
        <begin position="67"/>
        <end position="85"/>
    </location>
</feature>
<evidence type="ECO:0000313" key="10">
    <source>
        <dbReference type="Proteomes" id="UP000016412"/>
    </source>
</evidence>